<keyword evidence="5" id="KW-0963">Cytoplasm</keyword>
<dbReference type="PANTHER" id="PTHR10695">
    <property type="entry name" value="DEPHOSPHO-COA KINASE-RELATED"/>
    <property type="match status" value="1"/>
</dbReference>
<dbReference type="UniPathway" id="UPA00241">
    <property type="reaction ID" value="UER00356"/>
</dbReference>
<comment type="function">
    <text evidence="5">Catalyzes the phosphorylation of the 3'-hydroxyl group of dephosphocoenzyme A to form coenzyme A.</text>
</comment>
<dbReference type="InterPro" id="IPR001977">
    <property type="entry name" value="Depp_CoAkinase"/>
</dbReference>
<comment type="catalytic activity">
    <reaction evidence="5">
        <text>3'-dephospho-CoA + ATP = ADP + CoA + H(+)</text>
        <dbReference type="Rhea" id="RHEA:18245"/>
        <dbReference type="ChEBI" id="CHEBI:15378"/>
        <dbReference type="ChEBI" id="CHEBI:30616"/>
        <dbReference type="ChEBI" id="CHEBI:57287"/>
        <dbReference type="ChEBI" id="CHEBI:57328"/>
        <dbReference type="ChEBI" id="CHEBI:456216"/>
        <dbReference type="EC" id="2.7.1.24"/>
    </reaction>
</comment>
<dbReference type="PANTHER" id="PTHR10695:SF46">
    <property type="entry name" value="BIFUNCTIONAL COENZYME A SYNTHASE-RELATED"/>
    <property type="match status" value="1"/>
</dbReference>
<keyword evidence="4 5" id="KW-0173">Coenzyme A biosynthesis</keyword>
<dbReference type="GO" id="GO:0015937">
    <property type="term" value="P:coenzyme A biosynthetic process"/>
    <property type="evidence" value="ECO:0007669"/>
    <property type="project" value="UniProtKB-UniRule"/>
</dbReference>
<keyword evidence="5 7" id="KW-0808">Transferase</keyword>
<gene>
    <name evidence="5" type="primary">coaE</name>
    <name evidence="7" type="ORF">H5P28_02875</name>
</gene>
<accession>A0A842HBW7</accession>
<dbReference type="EMBL" id="JACHVB010000012">
    <property type="protein sequence ID" value="MBC2593196.1"/>
    <property type="molecule type" value="Genomic_DNA"/>
</dbReference>
<dbReference type="Proteomes" id="UP000546464">
    <property type="component" value="Unassembled WGS sequence"/>
</dbReference>
<dbReference type="AlphaFoldDB" id="A0A842HBW7"/>
<evidence type="ECO:0000313" key="7">
    <source>
        <dbReference type="EMBL" id="MBC2593196.1"/>
    </source>
</evidence>
<proteinExistence type="inferred from homology"/>
<evidence type="ECO:0000256" key="1">
    <source>
        <dbReference type="ARBA" id="ARBA00009018"/>
    </source>
</evidence>
<evidence type="ECO:0000313" key="8">
    <source>
        <dbReference type="Proteomes" id="UP000546464"/>
    </source>
</evidence>
<keyword evidence="5 7" id="KW-0418">Kinase</keyword>
<dbReference type="GO" id="GO:0005524">
    <property type="term" value="F:ATP binding"/>
    <property type="evidence" value="ECO:0007669"/>
    <property type="project" value="UniProtKB-UniRule"/>
</dbReference>
<dbReference type="HAMAP" id="MF_00376">
    <property type="entry name" value="Dephospho_CoA_kinase"/>
    <property type="match status" value="1"/>
</dbReference>
<dbReference type="EC" id="2.7.1.24" evidence="5 6"/>
<comment type="pathway">
    <text evidence="5">Cofactor biosynthesis; coenzyme A biosynthesis; CoA from (R)-pantothenate: step 5/5.</text>
</comment>
<name>A0A842HBW7_9BACT</name>
<evidence type="ECO:0000256" key="2">
    <source>
        <dbReference type="ARBA" id="ARBA00022741"/>
    </source>
</evidence>
<comment type="caution">
    <text evidence="7">The sequence shown here is derived from an EMBL/GenBank/DDBJ whole genome shotgun (WGS) entry which is preliminary data.</text>
</comment>
<dbReference type="GO" id="GO:0005737">
    <property type="term" value="C:cytoplasm"/>
    <property type="evidence" value="ECO:0007669"/>
    <property type="project" value="UniProtKB-SubCell"/>
</dbReference>
<dbReference type="NCBIfam" id="TIGR00152">
    <property type="entry name" value="dephospho-CoA kinase"/>
    <property type="match status" value="1"/>
</dbReference>
<evidence type="ECO:0000256" key="5">
    <source>
        <dbReference type="HAMAP-Rule" id="MF_00376"/>
    </source>
</evidence>
<evidence type="ECO:0000256" key="4">
    <source>
        <dbReference type="ARBA" id="ARBA00022993"/>
    </source>
</evidence>
<organism evidence="7 8">
    <name type="scientific">Ruficoccus amylovorans</name>
    <dbReference type="NCBI Taxonomy" id="1804625"/>
    <lineage>
        <taxon>Bacteria</taxon>
        <taxon>Pseudomonadati</taxon>
        <taxon>Verrucomicrobiota</taxon>
        <taxon>Opitutia</taxon>
        <taxon>Puniceicoccales</taxon>
        <taxon>Cerasicoccaceae</taxon>
        <taxon>Ruficoccus</taxon>
    </lineage>
</organism>
<dbReference type="Gene3D" id="3.40.50.300">
    <property type="entry name" value="P-loop containing nucleotide triphosphate hydrolases"/>
    <property type="match status" value="1"/>
</dbReference>
<dbReference type="CDD" id="cd02022">
    <property type="entry name" value="DPCK"/>
    <property type="match status" value="1"/>
</dbReference>
<dbReference type="SUPFAM" id="SSF52540">
    <property type="entry name" value="P-loop containing nucleoside triphosphate hydrolases"/>
    <property type="match status" value="1"/>
</dbReference>
<evidence type="ECO:0000256" key="3">
    <source>
        <dbReference type="ARBA" id="ARBA00022840"/>
    </source>
</evidence>
<comment type="similarity">
    <text evidence="1 5">Belongs to the CoaE family.</text>
</comment>
<comment type="subcellular location">
    <subcellularLocation>
        <location evidence="5">Cytoplasm</location>
    </subcellularLocation>
</comment>
<protein>
    <recommendedName>
        <fullName evidence="5 6">Dephospho-CoA kinase</fullName>
        <ecNumber evidence="5 6">2.7.1.24</ecNumber>
    </recommendedName>
    <alternativeName>
        <fullName evidence="5">Dephosphocoenzyme A kinase</fullName>
    </alternativeName>
</protein>
<keyword evidence="8" id="KW-1185">Reference proteome</keyword>
<dbReference type="Pfam" id="PF01121">
    <property type="entry name" value="CoaE"/>
    <property type="match status" value="1"/>
</dbReference>
<dbReference type="InterPro" id="IPR027417">
    <property type="entry name" value="P-loop_NTPase"/>
</dbReference>
<keyword evidence="3 5" id="KW-0067">ATP-binding</keyword>
<dbReference type="PROSITE" id="PS51219">
    <property type="entry name" value="DPCK"/>
    <property type="match status" value="1"/>
</dbReference>
<evidence type="ECO:0000256" key="6">
    <source>
        <dbReference type="NCBIfam" id="TIGR00152"/>
    </source>
</evidence>
<sequence length="194" mass="22076">MKIGLTGGIGCGKSTAGGFFEERGFRRVDCDQVVRDLLESDEPVLTALRERFGEHVIRPEGGADRAAIASVVFHDAEALEWLERLLHPRVEEVWRGLIREDRAADWCVEIPLLFEKNLEKHFDFTVCLLSSEAIQLDRLAAKGLSREQARARIQRQLPLEQKIVRADFVLLNDGSLDFLRQQVFQLIDQLTHVS</sequence>
<reference evidence="7 8" key="1">
    <citation type="submission" date="2020-07" db="EMBL/GenBank/DDBJ databases">
        <authorList>
            <person name="Feng X."/>
        </authorList>
    </citation>
    <scope>NUCLEOTIDE SEQUENCE [LARGE SCALE GENOMIC DNA]</scope>
    <source>
        <strain evidence="7 8">JCM31066</strain>
    </source>
</reference>
<keyword evidence="2 5" id="KW-0547">Nucleotide-binding</keyword>
<dbReference type="GO" id="GO:0004140">
    <property type="term" value="F:dephospho-CoA kinase activity"/>
    <property type="evidence" value="ECO:0007669"/>
    <property type="project" value="UniProtKB-UniRule"/>
</dbReference>
<dbReference type="RefSeq" id="WP_185674188.1">
    <property type="nucleotide sequence ID" value="NZ_JACHVB010000012.1"/>
</dbReference>
<feature type="binding site" evidence="5">
    <location>
        <begin position="10"/>
        <end position="15"/>
    </location>
    <ligand>
        <name>ATP</name>
        <dbReference type="ChEBI" id="CHEBI:30616"/>
    </ligand>
</feature>